<dbReference type="PANTHER" id="PTHR37542">
    <property type="entry name" value="HELO DOMAIN-CONTAINING PROTEIN-RELATED"/>
    <property type="match status" value="1"/>
</dbReference>
<dbReference type="PANTHER" id="PTHR37542:SF3">
    <property type="entry name" value="PRION-INHIBITION AND PROPAGATION HELO DOMAIN-CONTAINING PROTEIN"/>
    <property type="match status" value="1"/>
</dbReference>
<gene>
    <name evidence="2" type="ORF">DFH05DRAFT_518053</name>
</gene>
<feature type="domain" description="Protein kinase" evidence="1">
    <location>
        <begin position="139"/>
        <end position="470"/>
    </location>
</feature>
<dbReference type="InterPro" id="IPR000719">
    <property type="entry name" value="Prot_kinase_dom"/>
</dbReference>
<accession>A0A9W8NRV8</accession>
<evidence type="ECO:0000259" key="1">
    <source>
        <dbReference type="PROSITE" id="PS50011"/>
    </source>
</evidence>
<dbReference type="Proteomes" id="UP001142393">
    <property type="component" value="Unassembled WGS sequence"/>
</dbReference>
<dbReference type="EMBL" id="JANVFU010000018">
    <property type="protein sequence ID" value="KAJ3739517.1"/>
    <property type="molecule type" value="Genomic_DNA"/>
</dbReference>
<protein>
    <recommendedName>
        <fullName evidence="1">Protein kinase domain-containing protein</fullName>
    </recommendedName>
</protein>
<dbReference type="AlphaFoldDB" id="A0A9W8NRV8"/>
<dbReference type="InterPro" id="IPR011009">
    <property type="entry name" value="Kinase-like_dom_sf"/>
</dbReference>
<reference evidence="2 3" key="1">
    <citation type="journal article" date="2023" name="Proc. Natl. Acad. Sci. U.S.A.">
        <title>A global phylogenomic analysis of the shiitake genus Lentinula.</title>
        <authorList>
            <person name="Sierra-Patev S."/>
            <person name="Min B."/>
            <person name="Naranjo-Ortiz M."/>
            <person name="Looney B."/>
            <person name="Konkel Z."/>
            <person name="Slot J.C."/>
            <person name="Sakamoto Y."/>
            <person name="Steenwyk J.L."/>
            <person name="Rokas A."/>
            <person name="Carro J."/>
            <person name="Camarero S."/>
            <person name="Ferreira P."/>
            <person name="Molpeceres G."/>
            <person name="Ruiz-Duenas F.J."/>
            <person name="Serrano A."/>
            <person name="Henrissat B."/>
            <person name="Drula E."/>
            <person name="Hughes K.W."/>
            <person name="Mata J.L."/>
            <person name="Ishikawa N.K."/>
            <person name="Vargas-Isla R."/>
            <person name="Ushijima S."/>
            <person name="Smith C.A."/>
            <person name="Donoghue J."/>
            <person name="Ahrendt S."/>
            <person name="Andreopoulos W."/>
            <person name="He G."/>
            <person name="LaButti K."/>
            <person name="Lipzen A."/>
            <person name="Ng V."/>
            <person name="Riley R."/>
            <person name="Sandor L."/>
            <person name="Barry K."/>
            <person name="Martinez A.T."/>
            <person name="Xiao Y."/>
            <person name="Gibbons J.G."/>
            <person name="Terashima K."/>
            <person name="Grigoriev I.V."/>
            <person name="Hibbett D."/>
        </authorList>
    </citation>
    <scope>NUCLEOTIDE SEQUENCE [LARGE SCALE GENOMIC DNA]</scope>
    <source>
        <strain evidence="2 3">TFB7810</strain>
    </source>
</reference>
<proteinExistence type="predicted"/>
<comment type="caution">
    <text evidence="2">The sequence shown here is derived from an EMBL/GenBank/DDBJ whole genome shotgun (WGS) entry which is preliminary data.</text>
</comment>
<sequence length="490" mass="55967">MDVLSTTKDAIELVVLLYERYSDYKESDKTIKSIYTRLDGVQVRLELFEEYIFTAKSNLRFRQVKILFKSLENITDILHELLERLPASINVSKKIAWAAWGKRRVERLLSDLAAWDEETYRTIFTLDMLSQIRGQDSLYQRLFDTGDHSLTATWSLSRRIHSSDDALPNLPISLSDIDITYESSTNLSDRFLSTLNSKLVYLEAHYVTNGEKSQKQAIERIAGVFRSPDLPSMHLLSCLGFAENYLSLGRCFLVYQVPGPDAEIGKAEGVPTLASALDREVRMSLEDRFRVATEITMAVMEIHAAGWVHKNIRSDNILLFIDEGKKGTKRDARIGTAYLVGFEAARPQVQISDQRPESDLVKRRYHHPDRQGGQDTMVEKFDIRYDMYSLGAVLIEIGYRKTLRRIFAVKGTQQEEPLPGETEENHKRLVDYGHRLGDKMGSKYANAALSCLTKSTQKGKTTDVLREEFYDDVLLPLKQILEGFKVKASK</sequence>
<evidence type="ECO:0000313" key="3">
    <source>
        <dbReference type="Proteomes" id="UP001142393"/>
    </source>
</evidence>
<dbReference type="PROSITE" id="PS50011">
    <property type="entry name" value="PROTEIN_KINASE_DOM"/>
    <property type="match status" value="1"/>
</dbReference>
<dbReference type="GO" id="GO:0005524">
    <property type="term" value="F:ATP binding"/>
    <property type="evidence" value="ECO:0007669"/>
    <property type="project" value="InterPro"/>
</dbReference>
<keyword evidence="3" id="KW-1185">Reference proteome</keyword>
<dbReference type="GO" id="GO:0004672">
    <property type="term" value="F:protein kinase activity"/>
    <property type="evidence" value="ECO:0007669"/>
    <property type="project" value="InterPro"/>
</dbReference>
<dbReference type="Gene3D" id="1.10.510.10">
    <property type="entry name" value="Transferase(Phosphotransferase) domain 1"/>
    <property type="match status" value="1"/>
</dbReference>
<name>A0A9W8NRV8_9AGAR</name>
<organism evidence="2 3">
    <name type="scientific">Lentinula detonsa</name>
    <dbReference type="NCBI Taxonomy" id="2804962"/>
    <lineage>
        <taxon>Eukaryota</taxon>
        <taxon>Fungi</taxon>
        <taxon>Dikarya</taxon>
        <taxon>Basidiomycota</taxon>
        <taxon>Agaricomycotina</taxon>
        <taxon>Agaricomycetes</taxon>
        <taxon>Agaricomycetidae</taxon>
        <taxon>Agaricales</taxon>
        <taxon>Marasmiineae</taxon>
        <taxon>Omphalotaceae</taxon>
        <taxon>Lentinula</taxon>
    </lineage>
</organism>
<evidence type="ECO:0000313" key="2">
    <source>
        <dbReference type="EMBL" id="KAJ3739517.1"/>
    </source>
</evidence>
<dbReference type="SUPFAM" id="SSF56112">
    <property type="entry name" value="Protein kinase-like (PK-like)"/>
    <property type="match status" value="1"/>
</dbReference>